<reference evidence="1" key="1">
    <citation type="submission" date="2022-10" db="EMBL/GenBank/DDBJ databases">
        <title>Adaptive evolution leads to modifications in subtelomeric GC content in a zoonotic Cryptosporidium species.</title>
        <authorList>
            <person name="Li J."/>
            <person name="Feng Y."/>
            <person name="Xiao L."/>
        </authorList>
    </citation>
    <scope>NUCLEOTIDE SEQUENCE</scope>
    <source>
        <strain evidence="1">33844</strain>
    </source>
</reference>
<dbReference type="Proteomes" id="UP001067231">
    <property type="component" value="Unassembled WGS sequence"/>
</dbReference>
<dbReference type="EMBL" id="JAPCXC010000036">
    <property type="protein sequence ID" value="KAJ1609178.1"/>
    <property type="molecule type" value="Genomic_DNA"/>
</dbReference>
<sequence>MEDEINISHFRKGAELDEICGGSNPKMKLGPGETRARSNCSGTLSSILQQYSDYVSQGEGVGYIGIEWKGPFPLHNAIIQHIKRVQLLIGKSPSLVYGVIPNIKYGYLGLENVLYIFPLEENLQKNLRRDSLTGTSSGRRNSRARSISSSFDQEIDEKTINDESILTIVFPFSIKNLTGTFPRVGIFSSDVEYLLCVITEKSIHLVALKFDDFVSSAYSPAYNNDDGLFLRGAGLMKVPIMKIGGKDIGMLQCSLPGSHASKLHSLQGTLDGRFFFLEENSSNIYELVYQSSEGWITPYCYIHSHQVYSSFTKELFLKYTFLRFMPRLFSIQKISLAPCGFMAILDTSQNIYIAAYINDLRNKETLSNILPWGRAVNSLSNWASNLDINTFTLPTDWDEYTSPEFQQISSSSGGENLNIENFSLGIFKSNSTKRFSSPSSLKVVSMFRKKELLDIFSKIPGNPLFNKSNESPSKESVRAEYQKFIEINDIQLCFTSDYNLSLSVFMNNGTRLQFQCSKGPNEEIPSIQSVINGFRFEPETLFESPKKKIQKEKTNCHSNPSSLNSNGTVFGFWLTYILPVMSTHKETSTISKSYYRNGLTIITRNTTSPVLKDINANTDFSITPSKNICKVELRLYSSLPADIGMMSGPNFGNRSLNSQNSPALNLRYNGNFSSTGQCSKGEPIIVEFDEQIKAIHEFSHSSEDPDCDIMEDFPILAGKRNRASPAVFLEYGWNPLGNNKRQHELLGWVKHRCIVFVGETKYFFLVLKWNGLQQINGASGLFMQLIQYPFSSNANLNQFRKLVHPEDSFLTDDHLSLTSPWIEAISGAIAFDLRSVLELPPLYKYEGNLHLQLTPQIMEACLFKLQCLLNILSRSQNLIGSDVFESFALPSCPTATFQKPFSQILSEELGKDHDYHLKESTTFVLKSLSYITNMLLQLFKFLIVFSASPQEIRSLTYKTFEKHDENILAEMPTLYLIVSNKGVNQIRKLVESFSVNILEAISQKEQSIVGISYLTQIKLLYKKIGWILNDKSSRIMKRLALIADLSIDTTHYPSSNILKEASMIERISSRNMPPIGGFPLPPFKYWEHFQTDPSNNEYFREIFSSLLLRPFHKVEEATLLLLDCISHFEHMLTEQLKIKQNFNGTISEEEFDFQNQNMYFMSIEKIIKAWSESLCDTLVELTECETTLSEITYNSMKSLILLVICQPIKTLFSSCFNSKVLEICLEYLLKDVLPIIMDRLTISHINKKGKACCCQFAFEDLIEVCRHDSAQRFKCSERSLLLLIASSLSKPFKISSTNEHLKEYGWNNLFSFLQKVAIESKYYPCHFILLAISLLDDDQESSYQLMRSTRIMSELSLNKDLSCGSYCMNFNVRIEILKLLREICISGVGKGIISTEVNVTQFIPRLFTDPFMESLQFQMSYTLENAISNAEGILSVSSSLQIPLIKYIEKLTAGKSSTITSLQQIISRQVLSCSELVSLINSSAYIEPFSAIVTLLQSSTSINKNSSDIEDLCSQISDYLLQIFIPPKDHIIYSHLQDGISEFQLPIMSRIFDYNGSNNLSESIQKLLEFIQNPLLNITGSSLLGSLSIAPKTYLSVGLSNQEIFEKYDLFQQIYSITAVFEFINYYISMESQYMDSQNLSQIPISITINLWKKYWSVPYDLLFDVYISLLDSSITVNPSSNPFLLILNRLKILESPIFNYDFVSKSIDFFTLHIRKCIMGILSRWIKNKNISPLSRNHISMANNFVISTSAYFRNTFSRNQSQLLINHLENIKLELQGLNL</sequence>
<evidence type="ECO:0000313" key="1">
    <source>
        <dbReference type="EMBL" id="KAJ1609178.1"/>
    </source>
</evidence>
<name>A0A9D5DH18_9CRYT</name>
<comment type="caution">
    <text evidence="1">The sequence shown here is derived from an EMBL/GenBank/DDBJ whole genome shotgun (WGS) entry which is preliminary data.</text>
</comment>
<dbReference type="OrthoDB" id="338970at2759"/>
<organism evidence="1">
    <name type="scientific">Cryptosporidium canis</name>
    <dbReference type="NCBI Taxonomy" id="195482"/>
    <lineage>
        <taxon>Eukaryota</taxon>
        <taxon>Sar</taxon>
        <taxon>Alveolata</taxon>
        <taxon>Apicomplexa</taxon>
        <taxon>Conoidasida</taxon>
        <taxon>Coccidia</taxon>
        <taxon>Eucoccidiorida</taxon>
        <taxon>Eimeriorina</taxon>
        <taxon>Cryptosporidiidae</taxon>
        <taxon>Cryptosporidium</taxon>
    </lineage>
</organism>
<gene>
    <name evidence="1" type="ORF">OJ253_1646</name>
</gene>
<proteinExistence type="predicted"/>
<accession>A0A9D5DH18</accession>
<protein>
    <submittedName>
        <fullName evidence="1">Uncharacterized protein</fullName>
    </submittedName>
</protein>